<reference evidence="4" key="1">
    <citation type="journal article" date="2023" name="Int. J. Syst. Evol. Microbiol.">
        <title>Mesoterricola silvestris gen. nov., sp. nov., Mesoterricola sediminis sp. nov., Geothrix oryzae sp. nov., Geothrix edaphica sp. nov., Geothrix rubra sp. nov., and Geothrix limicola sp. nov., six novel members of Acidobacteriota isolated from soils.</title>
        <authorList>
            <person name="Itoh H."/>
            <person name="Sugisawa Y."/>
            <person name="Mise K."/>
            <person name="Xu Z."/>
            <person name="Kuniyasu M."/>
            <person name="Ushijima N."/>
            <person name="Kawano K."/>
            <person name="Kobayashi E."/>
            <person name="Shiratori Y."/>
            <person name="Masuda Y."/>
            <person name="Senoo K."/>
        </authorList>
    </citation>
    <scope>NUCLEOTIDE SEQUENCE [LARGE SCALE GENOMIC DNA]</scope>
    <source>
        <strain evidence="4">W79</strain>
    </source>
</reference>
<evidence type="ECO:0000313" key="4">
    <source>
        <dbReference type="Proteomes" id="UP001238179"/>
    </source>
</evidence>
<proteinExistence type="predicted"/>
<dbReference type="Proteomes" id="UP001238179">
    <property type="component" value="Chromosome"/>
</dbReference>
<feature type="region of interest" description="Disordered" evidence="1">
    <location>
        <begin position="85"/>
        <end position="105"/>
    </location>
</feature>
<keyword evidence="4" id="KW-1185">Reference proteome</keyword>
<dbReference type="InterPro" id="IPR000847">
    <property type="entry name" value="LysR_HTH_N"/>
</dbReference>
<gene>
    <name evidence="3" type="ORF">METEAL_23820</name>
</gene>
<sequence>MEGSTPRPPFPDLPWCPVPNAAPPSFSIKLRILHGEVFAFGPGKAALLDAIGRLASISAAGREMGLSYSKTRRLVDEMNASFRTPLVETSRGGSERGGATVTPTGRRVLDTFRAMEAQAMEAARGGFRRLARDLAAPEPPGE</sequence>
<protein>
    <recommendedName>
        <fullName evidence="2">HTH lysR-type domain-containing protein</fullName>
    </recommendedName>
</protein>
<dbReference type="InterPro" id="IPR036388">
    <property type="entry name" value="WH-like_DNA-bd_sf"/>
</dbReference>
<dbReference type="InterPro" id="IPR051815">
    <property type="entry name" value="Molybdate_resp_trans_reg"/>
</dbReference>
<dbReference type="AlphaFoldDB" id="A0AA48KC74"/>
<dbReference type="EMBL" id="AP027080">
    <property type="protein sequence ID" value="BDU73208.1"/>
    <property type="molecule type" value="Genomic_DNA"/>
</dbReference>
<evidence type="ECO:0000313" key="3">
    <source>
        <dbReference type="EMBL" id="BDU73208.1"/>
    </source>
</evidence>
<feature type="domain" description="HTH lysR-type" evidence="2">
    <location>
        <begin position="47"/>
        <end position="106"/>
    </location>
</feature>
<name>A0AA48KC74_9BACT</name>
<dbReference type="Gene3D" id="1.10.10.10">
    <property type="entry name" value="Winged helix-like DNA-binding domain superfamily/Winged helix DNA-binding domain"/>
    <property type="match status" value="1"/>
</dbReference>
<dbReference type="SUPFAM" id="SSF46785">
    <property type="entry name" value="Winged helix' DNA-binding domain"/>
    <property type="match status" value="1"/>
</dbReference>
<dbReference type="Pfam" id="PF00126">
    <property type="entry name" value="HTH_1"/>
    <property type="match status" value="1"/>
</dbReference>
<dbReference type="PANTHER" id="PTHR30432:SF1">
    <property type="entry name" value="DNA-BINDING TRANSCRIPTIONAL DUAL REGULATOR MODE"/>
    <property type="match status" value="1"/>
</dbReference>
<organism evidence="3 4">
    <name type="scientific">Mesoterricola silvestris</name>
    <dbReference type="NCBI Taxonomy" id="2927979"/>
    <lineage>
        <taxon>Bacteria</taxon>
        <taxon>Pseudomonadati</taxon>
        <taxon>Acidobacteriota</taxon>
        <taxon>Holophagae</taxon>
        <taxon>Holophagales</taxon>
        <taxon>Holophagaceae</taxon>
        <taxon>Mesoterricola</taxon>
    </lineage>
</organism>
<dbReference type="GO" id="GO:0003700">
    <property type="term" value="F:DNA-binding transcription factor activity"/>
    <property type="evidence" value="ECO:0007669"/>
    <property type="project" value="InterPro"/>
</dbReference>
<accession>A0AA48KC74</accession>
<evidence type="ECO:0000259" key="2">
    <source>
        <dbReference type="Pfam" id="PF00126"/>
    </source>
</evidence>
<dbReference type="PANTHER" id="PTHR30432">
    <property type="entry name" value="TRANSCRIPTIONAL REGULATOR MODE"/>
    <property type="match status" value="1"/>
</dbReference>
<dbReference type="KEGG" id="msil:METEAL_23820"/>
<evidence type="ECO:0000256" key="1">
    <source>
        <dbReference type="SAM" id="MobiDB-lite"/>
    </source>
</evidence>
<dbReference type="InterPro" id="IPR036390">
    <property type="entry name" value="WH_DNA-bd_sf"/>
</dbReference>